<evidence type="ECO:0000313" key="3">
    <source>
        <dbReference type="Proteomes" id="UP000310158"/>
    </source>
</evidence>
<dbReference type="AlphaFoldDB" id="A0A4S4M0M2"/>
<comment type="caution">
    <text evidence="2">The sequence shown here is derived from an EMBL/GenBank/DDBJ whole genome shotgun (WGS) entry which is preliminary data.</text>
</comment>
<evidence type="ECO:0000256" key="1">
    <source>
        <dbReference type="SAM" id="MobiDB-lite"/>
    </source>
</evidence>
<reference evidence="2 3" key="1">
    <citation type="submission" date="2019-02" db="EMBL/GenBank/DDBJ databases">
        <title>Genome sequencing of the rare red list fungi Bondarzewia mesenterica.</title>
        <authorList>
            <person name="Buettner E."/>
            <person name="Kellner H."/>
        </authorList>
    </citation>
    <scope>NUCLEOTIDE SEQUENCE [LARGE SCALE GENOMIC DNA]</scope>
    <source>
        <strain evidence="2 3">DSM 108281</strain>
    </source>
</reference>
<evidence type="ECO:0000313" key="2">
    <source>
        <dbReference type="EMBL" id="THH16270.1"/>
    </source>
</evidence>
<feature type="compositionally biased region" description="Polar residues" evidence="1">
    <location>
        <begin position="201"/>
        <end position="212"/>
    </location>
</feature>
<sequence>MPYRSGDTNGDSGLAVAITMSYSNPFINMNKKNCLLDLRGKTQLILSQVEQWRSVGILLPSVADSLRREADNLLSRCDSRVSDSDLAQLIKDVGSFSESAARYLNDSVLARSHGGHIMPPQDLAAYLNSPPQASSSTPVQQPPAHVIPASPPYVANAALHPPPKRGRGDAAAIHPTQPAVGGGPAAIPNPPFNQFNVQGNLTPGSWHGSNAPLNAHGNPTPGWGGSNAPLNVHGNPTPGSWHGLNTPPNAHGNPAPGSWRGSNAPPNAHSNPTPGSWHGWYPPPNQFDAHGNPTPGFWHEAGNTSHGGSHMPPSGNNGSSA</sequence>
<protein>
    <submittedName>
        <fullName evidence="2">Uncharacterized protein</fullName>
    </submittedName>
</protein>
<dbReference type="Proteomes" id="UP000310158">
    <property type="component" value="Unassembled WGS sequence"/>
</dbReference>
<organism evidence="2 3">
    <name type="scientific">Bondarzewia mesenterica</name>
    <dbReference type="NCBI Taxonomy" id="1095465"/>
    <lineage>
        <taxon>Eukaryota</taxon>
        <taxon>Fungi</taxon>
        <taxon>Dikarya</taxon>
        <taxon>Basidiomycota</taxon>
        <taxon>Agaricomycotina</taxon>
        <taxon>Agaricomycetes</taxon>
        <taxon>Russulales</taxon>
        <taxon>Bondarzewiaceae</taxon>
        <taxon>Bondarzewia</taxon>
    </lineage>
</organism>
<gene>
    <name evidence="2" type="ORF">EW146_g4338</name>
</gene>
<keyword evidence="3" id="KW-1185">Reference proteome</keyword>
<feature type="region of interest" description="Disordered" evidence="1">
    <location>
        <begin position="201"/>
        <end position="321"/>
    </location>
</feature>
<dbReference type="EMBL" id="SGPL01000166">
    <property type="protein sequence ID" value="THH16270.1"/>
    <property type="molecule type" value="Genomic_DNA"/>
</dbReference>
<accession>A0A4S4M0M2</accession>
<proteinExistence type="predicted"/>
<name>A0A4S4M0M2_9AGAM</name>
<feature type="compositionally biased region" description="Polar residues" evidence="1">
    <location>
        <begin position="260"/>
        <end position="274"/>
    </location>
</feature>